<sequence>MEQQTQQTRRGRRARGDAVRRHGSRAVPQPRTERAPRTAAAPSGHRGESPWAEPAATSPGRVTIAPGGCLGGYRLVRRLATGARAQLFLVTAEPAGEELDDHEAAERPLLLRVYDEAAEQETVTAELEALETLGGGPLPAIVDLFTAGSSICLVVELITGRRLSNVLDERRLTQGEAVTVLAPIVAAVGELARAGFAHPALTAADVRFDAAGRPRITGLGRLQRLGAASAERTALERHTHEALVDLLELVAGATNPATALQQLVELARSRLAARPFEPFARSLEQELFRVAVAAPVRGVGEDHRATGIVAPPPSVSGAPGAWPNGVAPVPPGAPSTRSASVGRGRFRRGTRPQADGAAPRTALSELLAAEVPVLELLRSGHWRRRLAERLGRRRGALVVGALLSAATSVLLLTLVPPDRGDSVERAAESRPSVAEAPSSERLIPPDDAEPTDVEGETRAEEPPASGDGEALAATAAELLADRATCLAAADPECLAQLVQPGSALERSDLARIAGEQPVEQAPYDLDAVAVVGTMGGAVLLEVPLSGAEREPASLLMIRSEAGWRLREIFD</sequence>
<dbReference type="GO" id="GO:0004672">
    <property type="term" value="F:protein kinase activity"/>
    <property type="evidence" value="ECO:0007669"/>
    <property type="project" value="InterPro"/>
</dbReference>
<dbReference type="Proteomes" id="UP000610303">
    <property type="component" value="Unassembled WGS sequence"/>
</dbReference>
<accession>A0A918FG04</accession>
<dbReference type="EMBL" id="BMRJ01000005">
    <property type="protein sequence ID" value="GGR35542.1"/>
    <property type="molecule type" value="Genomic_DNA"/>
</dbReference>
<dbReference type="InterPro" id="IPR011009">
    <property type="entry name" value="Kinase-like_dom_sf"/>
</dbReference>
<dbReference type="AlphaFoldDB" id="A0A918FG04"/>
<dbReference type="InterPro" id="IPR000719">
    <property type="entry name" value="Prot_kinase_dom"/>
</dbReference>
<reference evidence="3" key="2">
    <citation type="submission" date="2020-09" db="EMBL/GenBank/DDBJ databases">
        <authorList>
            <person name="Sun Q."/>
            <person name="Ohkuma M."/>
        </authorList>
    </citation>
    <scope>NUCLEOTIDE SEQUENCE</scope>
    <source>
        <strain evidence="3">JCM 3346</strain>
    </source>
</reference>
<feature type="region of interest" description="Disordered" evidence="1">
    <location>
        <begin position="421"/>
        <end position="467"/>
    </location>
</feature>
<feature type="region of interest" description="Disordered" evidence="1">
    <location>
        <begin position="319"/>
        <end position="359"/>
    </location>
</feature>
<feature type="region of interest" description="Disordered" evidence="1">
    <location>
        <begin position="1"/>
        <end position="62"/>
    </location>
</feature>
<proteinExistence type="predicted"/>
<evidence type="ECO:0000313" key="3">
    <source>
        <dbReference type="EMBL" id="GGR35542.1"/>
    </source>
</evidence>
<evidence type="ECO:0000256" key="1">
    <source>
        <dbReference type="SAM" id="MobiDB-lite"/>
    </source>
</evidence>
<organism evidence="3 4">
    <name type="scientific">Agromyces mediolanus</name>
    <name type="common">Corynebacterium mediolanum</name>
    <dbReference type="NCBI Taxonomy" id="41986"/>
    <lineage>
        <taxon>Bacteria</taxon>
        <taxon>Bacillati</taxon>
        <taxon>Actinomycetota</taxon>
        <taxon>Actinomycetes</taxon>
        <taxon>Micrococcales</taxon>
        <taxon>Microbacteriaceae</taxon>
        <taxon>Agromyces</taxon>
    </lineage>
</organism>
<dbReference type="Gene3D" id="1.10.510.10">
    <property type="entry name" value="Transferase(Phosphotransferase) domain 1"/>
    <property type="match status" value="1"/>
</dbReference>
<keyword evidence="4" id="KW-1185">Reference proteome</keyword>
<reference evidence="3" key="1">
    <citation type="journal article" date="2014" name="Int. J. Syst. Evol. Microbiol.">
        <title>Complete genome sequence of Corynebacterium casei LMG S-19264T (=DSM 44701T), isolated from a smear-ripened cheese.</title>
        <authorList>
            <consortium name="US DOE Joint Genome Institute (JGI-PGF)"/>
            <person name="Walter F."/>
            <person name="Albersmeier A."/>
            <person name="Kalinowski J."/>
            <person name="Ruckert C."/>
        </authorList>
    </citation>
    <scope>NUCLEOTIDE SEQUENCE</scope>
    <source>
        <strain evidence="3">JCM 3346</strain>
    </source>
</reference>
<comment type="caution">
    <text evidence="3">The sequence shown here is derived from an EMBL/GenBank/DDBJ whole genome shotgun (WGS) entry which is preliminary data.</text>
</comment>
<evidence type="ECO:0000313" key="4">
    <source>
        <dbReference type="Proteomes" id="UP000610303"/>
    </source>
</evidence>
<name>A0A918FG04_AGRME</name>
<feature type="domain" description="Protein kinase" evidence="2">
    <location>
        <begin position="73"/>
        <end position="442"/>
    </location>
</feature>
<protein>
    <recommendedName>
        <fullName evidence="2">Protein kinase domain-containing protein</fullName>
    </recommendedName>
</protein>
<evidence type="ECO:0000259" key="2">
    <source>
        <dbReference type="PROSITE" id="PS50011"/>
    </source>
</evidence>
<dbReference type="GO" id="GO:0005524">
    <property type="term" value="F:ATP binding"/>
    <property type="evidence" value="ECO:0007669"/>
    <property type="project" value="InterPro"/>
</dbReference>
<dbReference type="SUPFAM" id="SSF56112">
    <property type="entry name" value="Protein kinase-like (PK-like)"/>
    <property type="match status" value="1"/>
</dbReference>
<dbReference type="PROSITE" id="PS50011">
    <property type="entry name" value="PROTEIN_KINASE_DOM"/>
    <property type="match status" value="1"/>
</dbReference>
<dbReference type="RefSeq" id="WP_189086397.1">
    <property type="nucleotide sequence ID" value="NZ_BMRJ01000005.1"/>
</dbReference>
<gene>
    <name evidence="3" type="ORF">GCM10010196_31860</name>
</gene>